<dbReference type="EMBL" id="PTJA01000009">
    <property type="protein sequence ID" value="PPK79696.1"/>
    <property type="molecule type" value="Genomic_DNA"/>
</dbReference>
<gene>
    <name evidence="2" type="ORF">BXY41_109175</name>
</gene>
<proteinExistence type="predicted"/>
<feature type="domain" description="SnoaL-like" evidence="1">
    <location>
        <begin position="12"/>
        <end position="111"/>
    </location>
</feature>
<evidence type="ECO:0000313" key="3">
    <source>
        <dbReference type="Proteomes" id="UP000237749"/>
    </source>
</evidence>
<sequence>MTNNKFQLPKAVETHFQATNAGDPAAFLSIFEENAVVMDAGKEYHGKPDIKEWSDHDYFGVHLRLEVINAVQDAKEIVVTAKCDGEYNKAGLPDPLFLDFHFTMEGDKITRLCNVLSSNSRAIPLPQPIAAYYHASDIFDENLLAGCFTEDAMLVDEGETYHGPAAVSRHILEANRGAKVMTDVTSYAEKNGETIVTAVISGDFEGSPIPLDFCFTVHNEKIKNLNITVSGE</sequence>
<evidence type="ECO:0000259" key="1">
    <source>
        <dbReference type="Pfam" id="PF12680"/>
    </source>
</evidence>
<dbReference type="Pfam" id="PF12680">
    <property type="entry name" value="SnoaL_2"/>
    <property type="match status" value="1"/>
</dbReference>
<protein>
    <submittedName>
        <fullName evidence="2">SnoaL-like protein</fullName>
    </submittedName>
</protein>
<dbReference type="Proteomes" id="UP000237749">
    <property type="component" value="Unassembled WGS sequence"/>
</dbReference>
<organism evidence="2 3">
    <name type="scientific">Lacrimispora xylanisolvens</name>
    <dbReference type="NCBI Taxonomy" id="384636"/>
    <lineage>
        <taxon>Bacteria</taxon>
        <taxon>Bacillati</taxon>
        <taxon>Bacillota</taxon>
        <taxon>Clostridia</taxon>
        <taxon>Lachnospirales</taxon>
        <taxon>Lachnospiraceae</taxon>
        <taxon>Lacrimispora</taxon>
    </lineage>
</organism>
<evidence type="ECO:0000313" key="2">
    <source>
        <dbReference type="EMBL" id="PPK79696.1"/>
    </source>
</evidence>
<reference evidence="2 3" key="1">
    <citation type="submission" date="2018-02" db="EMBL/GenBank/DDBJ databases">
        <title>Genomic Encyclopedia of Archaeal and Bacterial Type Strains, Phase II (KMG-II): from individual species to whole genera.</title>
        <authorList>
            <person name="Goeker M."/>
        </authorList>
    </citation>
    <scope>NUCLEOTIDE SEQUENCE [LARGE SCALE GENOMIC DNA]</scope>
    <source>
        <strain evidence="2 3">DSM 3808</strain>
    </source>
</reference>
<keyword evidence="3" id="KW-1185">Reference proteome</keyword>
<dbReference type="AlphaFoldDB" id="A0A2S6HQD0"/>
<name>A0A2S6HQD0_9FIRM</name>
<dbReference type="SUPFAM" id="SSF54427">
    <property type="entry name" value="NTF2-like"/>
    <property type="match status" value="2"/>
</dbReference>
<dbReference type="InterPro" id="IPR037401">
    <property type="entry name" value="SnoaL-like"/>
</dbReference>
<dbReference type="InterPro" id="IPR032710">
    <property type="entry name" value="NTF2-like_dom_sf"/>
</dbReference>
<comment type="caution">
    <text evidence="2">The sequence shown here is derived from an EMBL/GenBank/DDBJ whole genome shotgun (WGS) entry which is preliminary data.</text>
</comment>
<dbReference type="RefSeq" id="WP_170072439.1">
    <property type="nucleotide sequence ID" value="NZ_PTJA01000009.1"/>
</dbReference>
<accession>A0A2S6HQD0</accession>
<dbReference type="Gene3D" id="3.10.450.50">
    <property type="match status" value="2"/>
</dbReference>